<dbReference type="PANTHER" id="PTHR40448:SF1">
    <property type="entry name" value="TWO-COMPONENT SENSOR HISTIDINE KINASE"/>
    <property type="match status" value="1"/>
</dbReference>
<reference evidence="3" key="1">
    <citation type="journal article" date="2021" name="PeerJ">
        <title>Extensive microbial diversity within the chicken gut microbiome revealed by metagenomics and culture.</title>
        <authorList>
            <person name="Gilroy R."/>
            <person name="Ravi A."/>
            <person name="Getino M."/>
            <person name="Pursley I."/>
            <person name="Horton D.L."/>
            <person name="Alikhan N.F."/>
            <person name="Baker D."/>
            <person name="Gharbi K."/>
            <person name="Hall N."/>
            <person name="Watson M."/>
            <person name="Adriaenssens E.M."/>
            <person name="Foster-Nyarko E."/>
            <person name="Jarju S."/>
            <person name="Secka A."/>
            <person name="Antonio M."/>
            <person name="Oren A."/>
            <person name="Chaudhuri R.R."/>
            <person name="La Ragione R."/>
            <person name="Hildebrand F."/>
            <person name="Pallen M.J."/>
        </authorList>
    </citation>
    <scope>NUCLEOTIDE SEQUENCE</scope>
    <source>
        <strain evidence="3">CHK191-13928</strain>
    </source>
</reference>
<proteinExistence type="predicted"/>
<gene>
    <name evidence="3" type="ORF">H9735_05065</name>
</gene>
<reference evidence="3" key="2">
    <citation type="submission" date="2021-04" db="EMBL/GenBank/DDBJ databases">
        <authorList>
            <person name="Gilroy R."/>
        </authorList>
    </citation>
    <scope>NUCLEOTIDE SEQUENCE</scope>
    <source>
        <strain evidence="3">CHK191-13928</strain>
    </source>
</reference>
<dbReference type="AlphaFoldDB" id="A0A9D2B9T1"/>
<feature type="transmembrane region" description="Helical" evidence="1">
    <location>
        <begin position="63"/>
        <end position="95"/>
    </location>
</feature>
<feature type="transmembrane region" description="Helical" evidence="1">
    <location>
        <begin position="9"/>
        <end position="28"/>
    </location>
</feature>
<feature type="transmembrane region" description="Helical" evidence="1">
    <location>
        <begin position="192"/>
        <end position="217"/>
    </location>
</feature>
<keyword evidence="1" id="KW-0812">Transmembrane</keyword>
<name>A0A9D2B9T1_9FIRM</name>
<dbReference type="Gene3D" id="3.30.565.10">
    <property type="entry name" value="Histidine kinase-like ATPase, C-terminal domain"/>
    <property type="match status" value="1"/>
</dbReference>
<dbReference type="EMBL" id="DXEM01000015">
    <property type="protein sequence ID" value="HIX67484.1"/>
    <property type="molecule type" value="Genomic_DNA"/>
</dbReference>
<protein>
    <submittedName>
        <fullName evidence="3">GHKL domain-containing protein</fullName>
    </submittedName>
</protein>
<dbReference type="InterPro" id="IPR036890">
    <property type="entry name" value="HATPase_C_sf"/>
</dbReference>
<evidence type="ECO:0000259" key="2">
    <source>
        <dbReference type="Pfam" id="PF14501"/>
    </source>
</evidence>
<sequence>METKNRKYFGIYLALSIFCVGLSLYFPFLKMTGTTFMENFVISFTGIFSIRILNLLDLKLPDYFLLFAGTFTVITQSFGIVNASIFFTFFVFFVISAFRRQLQQGKVLFTWLAFILFLLNQMFLNYIYQGFQLLYYQTANHLPNASLAKIGIFFLLSAGILLLDFLLIELVRHFFQDRLYKISQLETSYPQIARNFLISSLVIFIIGFLFEHLLLQIPASVDPAASEYLYTLLYEKIAALTTLFSSGIIFIQLFILIILLKFSKYRFSIDTKRRHEENLILYSNDLEKNLTEVRGLKHDMKNLLFTLSYLIEDSKDPKLKEYFQNTINPYFQEELKKNDLYASLQQIEDEQLKAFLYYKLTSAANGKCQIHFVCQQDLPWQGFPEEIDFLDFIRILGIFLDNAMEEAMHTKDKEISLYFSEGEDASEIRIENSIRPQKEVVAGLSDKGLGRGNGLLIADRILQRYPNIILNSYMKEETFVQSLVIHR</sequence>
<dbReference type="Pfam" id="PF14501">
    <property type="entry name" value="HATPase_c_5"/>
    <property type="match status" value="1"/>
</dbReference>
<keyword evidence="1" id="KW-1133">Transmembrane helix</keyword>
<feature type="transmembrane region" description="Helical" evidence="1">
    <location>
        <begin position="237"/>
        <end position="260"/>
    </location>
</feature>
<organism evidence="3 4">
    <name type="scientific">Candidatus Anaerostipes excrementavium</name>
    <dbReference type="NCBI Taxonomy" id="2838463"/>
    <lineage>
        <taxon>Bacteria</taxon>
        <taxon>Bacillati</taxon>
        <taxon>Bacillota</taxon>
        <taxon>Clostridia</taxon>
        <taxon>Lachnospirales</taxon>
        <taxon>Lachnospiraceae</taxon>
        <taxon>Anaerostipes</taxon>
    </lineage>
</organism>
<feature type="domain" description="Sensor histidine kinase NatK-like C-terminal" evidence="2">
    <location>
        <begin position="389"/>
        <end position="485"/>
    </location>
</feature>
<dbReference type="PANTHER" id="PTHR40448">
    <property type="entry name" value="TWO-COMPONENT SENSOR HISTIDINE KINASE"/>
    <property type="match status" value="1"/>
</dbReference>
<dbReference type="Proteomes" id="UP000886721">
    <property type="component" value="Unassembled WGS sequence"/>
</dbReference>
<accession>A0A9D2B9T1</accession>
<dbReference type="GO" id="GO:0042802">
    <property type="term" value="F:identical protein binding"/>
    <property type="evidence" value="ECO:0007669"/>
    <property type="project" value="TreeGrafter"/>
</dbReference>
<keyword evidence="1" id="KW-0472">Membrane</keyword>
<evidence type="ECO:0000256" key="1">
    <source>
        <dbReference type="SAM" id="Phobius"/>
    </source>
</evidence>
<dbReference type="InterPro" id="IPR032834">
    <property type="entry name" value="NatK-like_C"/>
</dbReference>
<feature type="transmembrane region" description="Helical" evidence="1">
    <location>
        <begin position="107"/>
        <end position="128"/>
    </location>
</feature>
<feature type="transmembrane region" description="Helical" evidence="1">
    <location>
        <begin position="148"/>
        <end position="171"/>
    </location>
</feature>
<comment type="caution">
    <text evidence="3">The sequence shown here is derived from an EMBL/GenBank/DDBJ whole genome shotgun (WGS) entry which is preliminary data.</text>
</comment>
<evidence type="ECO:0000313" key="4">
    <source>
        <dbReference type="Proteomes" id="UP000886721"/>
    </source>
</evidence>
<evidence type="ECO:0000313" key="3">
    <source>
        <dbReference type="EMBL" id="HIX67484.1"/>
    </source>
</evidence>